<dbReference type="CDD" id="cd03442">
    <property type="entry name" value="BFIT_BACH"/>
    <property type="match status" value="2"/>
</dbReference>
<protein>
    <submittedName>
        <fullName evidence="3">Acyl-CoA hydrolase</fullName>
    </submittedName>
</protein>
<dbReference type="GO" id="GO:0006637">
    <property type="term" value="P:acyl-CoA metabolic process"/>
    <property type="evidence" value="ECO:0007669"/>
    <property type="project" value="TreeGrafter"/>
</dbReference>
<dbReference type="PROSITE" id="PS51770">
    <property type="entry name" value="HOTDOG_ACOT"/>
    <property type="match status" value="2"/>
</dbReference>
<dbReference type="InterPro" id="IPR033120">
    <property type="entry name" value="HOTDOG_ACOT"/>
</dbReference>
<sequence>MLRVRDTVTTTINMVHYQQTNFMGRLHGGDMLKFLADSGMLASMRVAKGFTVLASLDQVLFKKGGRLGDIIEVEAKVLYVGKSSMEVEMSARRGEEIIVTATGTYVKVDQEFRPVEIDEKVIPETREEQVKVEEAMKRREARLEKLANRNSMRECSADPTNFLRYRISNSLFVGPGMTYDGRVASAGMLLKAMDDLGGTLALRFNGIENYSPDSDGVVTVAVSDIFFYSPIRLGDVVEMNAGLTYVGKTSADILINVNRLDPKSGGCSHVTTAFFTYVRIDPQGNKKEMPEYVPATEQERELWLNSLRRRQRPL</sequence>
<dbReference type="PANTHER" id="PTHR11049">
    <property type="entry name" value="ACYL COENZYME A THIOESTER HYDROLASE"/>
    <property type="match status" value="1"/>
</dbReference>
<dbReference type="InterPro" id="IPR029069">
    <property type="entry name" value="HotDog_dom_sf"/>
</dbReference>
<dbReference type="Gene3D" id="3.10.129.10">
    <property type="entry name" value="Hotdog Thioesterase"/>
    <property type="match status" value="2"/>
</dbReference>
<evidence type="ECO:0000313" key="4">
    <source>
        <dbReference type="Proteomes" id="UP000003980"/>
    </source>
</evidence>
<organism evidence="3 4">
    <name type="scientific">Metallosphaera yellowstonensis MK1</name>
    <dbReference type="NCBI Taxonomy" id="671065"/>
    <lineage>
        <taxon>Archaea</taxon>
        <taxon>Thermoproteota</taxon>
        <taxon>Thermoprotei</taxon>
        <taxon>Sulfolobales</taxon>
        <taxon>Sulfolobaceae</taxon>
        <taxon>Metallosphaera</taxon>
    </lineage>
</organism>
<dbReference type="Pfam" id="PF03061">
    <property type="entry name" value="4HBT"/>
    <property type="match status" value="2"/>
</dbReference>
<dbReference type="PANTHER" id="PTHR11049:SF16">
    <property type="entry name" value="PROTEIN VDLD"/>
    <property type="match status" value="1"/>
</dbReference>
<keyword evidence="1 3" id="KW-0378">Hydrolase</keyword>
<evidence type="ECO:0000259" key="2">
    <source>
        <dbReference type="PROSITE" id="PS51770"/>
    </source>
</evidence>
<accession>H2C8X9</accession>
<evidence type="ECO:0000313" key="3">
    <source>
        <dbReference type="EMBL" id="EHP68605.1"/>
    </source>
</evidence>
<feature type="domain" description="HotDog ACOT-type" evidence="2">
    <location>
        <begin position="5"/>
        <end position="111"/>
    </location>
</feature>
<dbReference type="InterPro" id="IPR006683">
    <property type="entry name" value="Thioestr_dom"/>
</dbReference>
<gene>
    <name evidence="3" type="ORF">MetMK1DRAFT_00030480</name>
</gene>
<reference evidence="3 4" key="1">
    <citation type="submission" date="2012-01" db="EMBL/GenBank/DDBJ databases">
        <title>Improved High-Quality Draft sequence of Metallosphaera yellowstonensis MK1.</title>
        <authorList>
            <consortium name="US DOE Joint Genome Institute"/>
            <person name="Lucas S."/>
            <person name="Han J."/>
            <person name="Cheng J.-F."/>
            <person name="Goodwin L."/>
            <person name="Pitluck S."/>
            <person name="Peters L."/>
            <person name="Teshima H."/>
            <person name="Detter J.C."/>
            <person name="Han C."/>
            <person name="Tapia R."/>
            <person name="Land M."/>
            <person name="Hauser L."/>
            <person name="Kyrpides N."/>
            <person name="Kozubal M."/>
            <person name="Macur R.E."/>
            <person name="Jay Z."/>
            <person name="Inskeep W."/>
            <person name="Woyke T."/>
        </authorList>
    </citation>
    <scope>NUCLEOTIDE SEQUENCE [LARGE SCALE GENOMIC DNA]</scope>
    <source>
        <strain evidence="3 4">MK1</strain>
    </source>
</reference>
<dbReference type="InterPro" id="IPR040170">
    <property type="entry name" value="Cytosol_ACT"/>
</dbReference>
<name>H2C8X9_9CREN</name>
<dbReference type="HOGENOM" id="CLU_073524_0_0_2"/>
<dbReference type="GO" id="GO:0052816">
    <property type="term" value="F:long-chain fatty acyl-CoA hydrolase activity"/>
    <property type="evidence" value="ECO:0007669"/>
    <property type="project" value="TreeGrafter"/>
</dbReference>
<dbReference type="eggNOG" id="arCOG00773">
    <property type="taxonomic scope" value="Archaea"/>
</dbReference>
<dbReference type="SUPFAM" id="SSF54637">
    <property type="entry name" value="Thioesterase/thiol ester dehydrase-isomerase"/>
    <property type="match status" value="2"/>
</dbReference>
<feature type="domain" description="HotDog ACOT-type" evidence="2">
    <location>
        <begin position="163"/>
        <end position="283"/>
    </location>
</feature>
<keyword evidence="4" id="KW-1185">Reference proteome</keyword>
<dbReference type="GO" id="GO:0005829">
    <property type="term" value="C:cytosol"/>
    <property type="evidence" value="ECO:0007669"/>
    <property type="project" value="TreeGrafter"/>
</dbReference>
<dbReference type="EMBL" id="JH597770">
    <property type="protein sequence ID" value="EHP68605.1"/>
    <property type="molecule type" value="Genomic_DNA"/>
</dbReference>
<dbReference type="STRING" id="671065.MetMK1DRAFT_00030480"/>
<proteinExistence type="predicted"/>
<dbReference type="Proteomes" id="UP000003980">
    <property type="component" value="Unassembled WGS sequence"/>
</dbReference>
<dbReference type="AlphaFoldDB" id="H2C8X9"/>
<evidence type="ECO:0000256" key="1">
    <source>
        <dbReference type="ARBA" id="ARBA00022801"/>
    </source>
</evidence>